<organism evidence="14 15">
    <name type="scientific">Novosphingobium pentaromativorans US6-1</name>
    <dbReference type="NCBI Taxonomy" id="1088721"/>
    <lineage>
        <taxon>Bacteria</taxon>
        <taxon>Pseudomonadati</taxon>
        <taxon>Pseudomonadota</taxon>
        <taxon>Alphaproteobacteria</taxon>
        <taxon>Sphingomonadales</taxon>
        <taxon>Sphingomonadaceae</taxon>
        <taxon>Novosphingobium</taxon>
    </lineage>
</organism>
<comment type="caution">
    <text evidence="14">The sequence shown here is derived from an EMBL/GenBank/DDBJ whole genome shotgun (WGS) entry which is preliminary data.</text>
</comment>
<evidence type="ECO:0000256" key="7">
    <source>
        <dbReference type="ARBA" id="ARBA00022777"/>
    </source>
</evidence>
<dbReference type="SMART" id="SM00388">
    <property type="entry name" value="HisKA"/>
    <property type="match status" value="1"/>
</dbReference>
<dbReference type="SUPFAM" id="SSF47384">
    <property type="entry name" value="Homodimeric domain of signal transducing histidine kinase"/>
    <property type="match status" value="1"/>
</dbReference>
<sequence>MPRLLASAAYRLAFTYTAVCALAILLLGTAVYLAAGAAIQQQQDEDLRKEGDALLRAYQKGGRPYLLEALQRREASPNNDFVYALFDHGRKIADKFEAGEPPRGLSNLTFIDPREGPDQARGLLTRLPDGTGLLVALDTEGLERLDATILLLFSIAFVLIVALGIAGSLALGRHLKQRLDRISTTAAAIASGDLTSRIEESRASDEFDRVDTALNAMLDRITSLLENLQQVSSDIAHDLRTPLTRLRAEIEAGLNRPDNARAMHEALQRALDQSDSVLFLFAAILRIAEVEGGTAASGFQRLDLSALTASVGEMYGPALEDQGRSFHCSADTGLAILGDRELVMQALGNLLDNALTHTSPGTDIHVTARRDAGGIHVAVADNGPGVAAVDRERVVRRFVRLDASRSCIGHGLGLNLVAAVMKAHGGSLRLDDNRPGLVATMTFPAAE</sequence>
<dbReference type="PATRIC" id="fig|1088721.3.peg.2378"/>
<keyword evidence="9" id="KW-0902">Two-component regulatory system</keyword>
<dbReference type="InterPro" id="IPR050428">
    <property type="entry name" value="TCS_sensor_his_kinase"/>
</dbReference>
<evidence type="ECO:0000259" key="12">
    <source>
        <dbReference type="PROSITE" id="PS50109"/>
    </source>
</evidence>
<feature type="transmembrane region" description="Helical" evidence="11">
    <location>
        <begin position="149"/>
        <end position="171"/>
    </location>
</feature>
<evidence type="ECO:0000256" key="4">
    <source>
        <dbReference type="ARBA" id="ARBA00022553"/>
    </source>
</evidence>
<evidence type="ECO:0000256" key="9">
    <source>
        <dbReference type="ARBA" id="ARBA00023012"/>
    </source>
</evidence>
<dbReference type="PANTHER" id="PTHR45436:SF8">
    <property type="entry name" value="HISTIDINE KINASE"/>
    <property type="match status" value="1"/>
</dbReference>
<evidence type="ECO:0000256" key="6">
    <source>
        <dbReference type="ARBA" id="ARBA00022692"/>
    </source>
</evidence>
<dbReference type="InterPro" id="IPR036890">
    <property type="entry name" value="HATPase_C_sf"/>
</dbReference>
<dbReference type="InterPro" id="IPR005467">
    <property type="entry name" value="His_kinase_dom"/>
</dbReference>
<evidence type="ECO:0000313" key="14">
    <source>
        <dbReference type="EMBL" id="EHJ60612.1"/>
    </source>
</evidence>
<protein>
    <recommendedName>
        <fullName evidence="3">histidine kinase</fullName>
        <ecNumber evidence="3">2.7.13.3</ecNumber>
    </recommendedName>
</protein>
<keyword evidence="6 11" id="KW-0812">Transmembrane</keyword>
<dbReference type="Proteomes" id="UP000004030">
    <property type="component" value="Unassembled WGS sequence"/>
</dbReference>
<evidence type="ECO:0000256" key="5">
    <source>
        <dbReference type="ARBA" id="ARBA00022679"/>
    </source>
</evidence>
<proteinExistence type="predicted"/>
<dbReference type="PROSITE" id="PS50109">
    <property type="entry name" value="HIS_KIN"/>
    <property type="match status" value="1"/>
</dbReference>
<dbReference type="Gene3D" id="1.10.287.130">
    <property type="match status" value="1"/>
</dbReference>
<evidence type="ECO:0000256" key="3">
    <source>
        <dbReference type="ARBA" id="ARBA00012438"/>
    </source>
</evidence>
<dbReference type="RefSeq" id="WP_007013320.1">
    <property type="nucleotide sequence ID" value="NZ_AGFM01000036.1"/>
</dbReference>
<dbReference type="Pfam" id="PF00672">
    <property type="entry name" value="HAMP"/>
    <property type="match status" value="1"/>
</dbReference>
<dbReference type="eggNOG" id="COG2205">
    <property type="taxonomic scope" value="Bacteria"/>
</dbReference>
<dbReference type="AlphaFoldDB" id="G6EDI4"/>
<dbReference type="InterPro" id="IPR003594">
    <property type="entry name" value="HATPase_dom"/>
</dbReference>
<evidence type="ECO:0000256" key="1">
    <source>
        <dbReference type="ARBA" id="ARBA00000085"/>
    </source>
</evidence>
<reference evidence="14 15" key="1">
    <citation type="journal article" date="2012" name="J. Bacteriol.">
        <title>Genome sequence of benzo(a)pyrene-degrading bacterium Novosphingobium pentaromativorans US6-1.</title>
        <authorList>
            <person name="Luo Y.R."/>
            <person name="Kang S.G."/>
            <person name="Kim S.J."/>
            <person name="Kim M.R."/>
            <person name="Li N."/>
            <person name="Lee J.H."/>
            <person name="Kwon K.K."/>
        </authorList>
    </citation>
    <scope>NUCLEOTIDE SEQUENCE [LARGE SCALE GENOMIC DNA]</scope>
    <source>
        <strain evidence="14 15">US6-1</strain>
    </source>
</reference>
<dbReference type="PROSITE" id="PS50885">
    <property type="entry name" value="HAMP"/>
    <property type="match status" value="1"/>
</dbReference>
<feature type="transmembrane region" description="Helical" evidence="11">
    <location>
        <begin position="12"/>
        <end position="39"/>
    </location>
</feature>
<dbReference type="Gene3D" id="3.30.565.10">
    <property type="entry name" value="Histidine kinase-like ATPase, C-terminal domain"/>
    <property type="match status" value="1"/>
</dbReference>
<keyword evidence="4" id="KW-0597">Phosphoprotein</keyword>
<dbReference type="SMART" id="SM00304">
    <property type="entry name" value="HAMP"/>
    <property type="match status" value="1"/>
</dbReference>
<dbReference type="GO" id="GO:0000155">
    <property type="term" value="F:phosphorelay sensor kinase activity"/>
    <property type="evidence" value="ECO:0007669"/>
    <property type="project" value="InterPro"/>
</dbReference>
<evidence type="ECO:0000256" key="10">
    <source>
        <dbReference type="ARBA" id="ARBA00023136"/>
    </source>
</evidence>
<dbReference type="PANTHER" id="PTHR45436">
    <property type="entry name" value="SENSOR HISTIDINE KINASE YKOH"/>
    <property type="match status" value="1"/>
</dbReference>
<accession>G6EDI4</accession>
<dbReference type="KEGG" id="npn:JI59_08050"/>
<name>G6EDI4_9SPHN</name>
<dbReference type="Gene3D" id="6.10.340.10">
    <property type="match status" value="1"/>
</dbReference>
<feature type="domain" description="Histidine kinase" evidence="12">
    <location>
        <begin position="234"/>
        <end position="447"/>
    </location>
</feature>
<gene>
    <name evidence="14" type="ORF">NSU_2405</name>
</gene>
<evidence type="ECO:0000256" key="8">
    <source>
        <dbReference type="ARBA" id="ARBA00022989"/>
    </source>
</evidence>
<evidence type="ECO:0000313" key="15">
    <source>
        <dbReference type="Proteomes" id="UP000004030"/>
    </source>
</evidence>
<comment type="subcellular location">
    <subcellularLocation>
        <location evidence="2">Membrane</location>
    </subcellularLocation>
</comment>
<dbReference type="Pfam" id="PF02518">
    <property type="entry name" value="HATPase_c"/>
    <property type="match status" value="1"/>
</dbReference>
<dbReference type="PRINTS" id="PR00344">
    <property type="entry name" value="BCTRLSENSOR"/>
</dbReference>
<keyword evidence="8 11" id="KW-1133">Transmembrane helix</keyword>
<dbReference type="CDD" id="cd00075">
    <property type="entry name" value="HATPase"/>
    <property type="match status" value="1"/>
</dbReference>
<keyword evidence="15" id="KW-1185">Reference proteome</keyword>
<dbReference type="EMBL" id="AGFM01000036">
    <property type="protein sequence ID" value="EHJ60612.1"/>
    <property type="molecule type" value="Genomic_DNA"/>
</dbReference>
<dbReference type="EC" id="2.7.13.3" evidence="3"/>
<dbReference type="InterPro" id="IPR003661">
    <property type="entry name" value="HisK_dim/P_dom"/>
</dbReference>
<dbReference type="SMART" id="SM00387">
    <property type="entry name" value="HATPase_c"/>
    <property type="match status" value="1"/>
</dbReference>
<dbReference type="SUPFAM" id="SSF55874">
    <property type="entry name" value="ATPase domain of HSP90 chaperone/DNA topoisomerase II/histidine kinase"/>
    <property type="match status" value="1"/>
</dbReference>
<keyword evidence="5" id="KW-0808">Transferase</keyword>
<dbReference type="GO" id="GO:0005886">
    <property type="term" value="C:plasma membrane"/>
    <property type="evidence" value="ECO:0007669"/>
    <property type="project" value="TreeGrafter"/>
</dbReference>
<dbReference type="Pfam" id="PF00512">
    <property type="entry name" value="HisKA"/>
    <property type="match status" value="1"/>
</dbReference>
<comment type="catalytic activity">
    <reaction evidence="1">
        <text>ATP + protein L-histidine = ADP + protein N-phospho-L-histidine.</text>
        <dbReference type="EC" id="2.7.13.3"/>
    </reaction>
</comment>
<evidence type="ECO:0000259" key="13">
    <source>
        <dbReference type="PROSITE" id="PS50885"/>
    </source>
</evidence>
<dbReference type="STRING" id="1088721.JI59_08050"/>
<evidence type="ECO:0000256" key="11">
    <source>
        <dbReference type="SAM" id="Phobius"/>
    </source>
</evidence>
<evidence type="ECO:0000256" key="2">
    <source>
        <dbReference type="ARBA" id="ARBA00004370"/>
    </source>
</evidence>
<dbReference type="CDD" id="cd00082">
    <property type="entry name" value="HisKA"/>
    <property type="match status" value="1"/>
</dbReference>
<feature type="domain" description="HAMP" evidence="13">
    <location>
        <begin position="173"/>
        <end position="226"/>
    </location>
</feature>
<dbReference type="InterPro" id="IPR036097">
    <property type="entry name" value="HisK_dim/P_sf"/>
</dbReference>
<keyword evidence="7" id="KW-0418">Kinase</keyword>
<dbReference type="SUPFAM" id="SSF158472">
    <property type="entry name" value="HAMP domain-like"/>
    <property type="match status" value="1"/>
</dbReference>
<dbReference type="InterPro" id="IPR004358">
    <property type="entry name" value="Sig_transdc_His_kin-like_C"/>
</dbReference>
<keyword evidence="10 11" id="KW-0472">Membrane</keyword>
<dbReference type="CDD" id="cd06225">
    <property type="entry name" value="HAMP"/>
    <property type="match status" value="1"/>
</dbReference>
<dbReference type="InterPro" id="IPR003660">
    <property type="entry name" value="HAMP_dom"/>
</dbReference>